<name>A0A392VZ94_9FABA</name>
<reference evidence="1 2" key="1">
    <citation type="journal article" date="2018" name="Front. Plant Sci.">
        <title>Red Clover (Trifolium pratense) and Zigzag Clover (T. medium) - A Picture of Genomic Similarities and Differences.</title>
        <authorList>
            <person name="Dluhosova J."/>
            <person name="Istvanek J."/>
            <person name="Nedelnik J."/>
            <person name="Repkova J."/>
        </authorList>
    </citation>
    <scope>NUCLEOTIDE SEQUENCE [LARGE SCALE GENOMIC DNA]</scope>
    <source>
        <strain evidence="2">cv. 10/8</strain>
        <tissue evidence="1">Leaf</tissue>
    </source>
</reference>
<dbReference type="Proteomes" id="UP000265520">
    <property type="component" value="Unassembled WGS sequence"/>
</dbReference>
<comment type="caution">
    <text evidence="1">The sequence shown here is derived from an EMBL/GenBank/DDBJ whole genome shotgun (WGS) entry which is preliminary data.</text>
</comment>
<protein>
    <submittedName>
        <fullName evidence="1">Uncharacterized protein</fullName>
    </submittedName>
</protein>
<organism evidence="1 2">
    <name type="scientific">Trifolium medium</name>
    <dbReference type="NCBI Taxonomy" id="97028"/>
    <lineage>
        <taxon>Eukaryota</taxon>
        <taxon>Viridiplantae</taxon>
        <taxon>Streptophyta</taxon>
        <taxon>Embryophyta</taxon>
        <taxon>Tracheophyta</taxon>
        <taxon>Spermatophyta</taxon>
        <taxon>Magnoliopsida</taxon>
        <taxon>eudicotyledons</taxon>
        <taxon>Gunneridae</taxon>
        <taxon>Pentapetalae</taxon>
        <taxon>rosids</taxon>
        <taxon>fabids</taxon>
        <taxon>Fabales</taxon>
        <taxon>Fabaceae</taxon>
        <taxon>Papilionoideae</taxon>
        <taxon>50 kb inversion clade</taxon>
        <taxon>NPAAA clade</taxon>
        <taxon>Hologalegina</taxon>
        <taxon>IRL clade</taxon>
        <taxon>Trifolieae</taxon>
        <taxon>Trifolium</taxon>
    </lineage>
</organism>
<accession>A0A392VZ94</accession>
<evidence type="ECO:0000313" key="1">
    <source>
        <dbReference type="EMBL" id="MCI93724.1"/>
    </source>
</evidence>
<keyword evidence="2" id="KW-1185">Reference proteome</keyword>
<dbReference type="EMBL" id="LXQA011336825">
    <property type="protein sequence ID" value="MCI93724.1"/>
    <property type="molecule type" value="Genomic_DNA"/>
</dbReference>
<proteinExistence type="predicted"/>
<evidence type="ECO:0000313" key="2">
    <source>
        <dbReference type="Proteomes" id="UP000265520"/>
    </source>
</evidence>
<sequence>MMRCLTNLDLFKLFDGAHSSVLEFIPRIKICGVDLVDSVLHCSVVG</sequence>
<dbReference type="AlphaFoldDB" id="A0A392VZ94"/>